<dbReference type="InterPro" id="IPR004891">
    <property type="entry name" value="Mercury-R_MerC"/>
</dbReference>
<keyword evidence="3" id="KW-1185">Reference proteome</keyword>
<keyword evidence="1" id="KW-0812">Transmembrane</keyword>
<dbReference type="RefSeq" id="WP_400882507.1">
    <property type="nucleotide sequence ID" value="NZ_JBIWXY010000002.1"/>
</dbReference>
<sequence length="136" mass="14651">MHIIRFSIIKLVNWDKFGNFVSMLCLIHCTVLPLLAMVLPLSVFLDESVHVWLFIALLPAAIFGAWSGWRHHGDGKPSLLLAAGLALVGSAAFLPMSTAAEIAVTIPGSLLLIAGHTLNRRLNLISHIAGARPTNP</sequence>
<name>A0ABW8GMS8_9PROT</name>
<keyword evidence="1" id="KW-1133">Transmembrane helix</keyword>
<dbReference type="Pfam" id="PF03203">
    <property type="entry name" value="MerC"/>
    <property type="match status" value="1"/>
</dbReference>
<feature type="transmembrane region" description="Helical" evidence="1">
    <location>
        <begin position="49"/>
        <end position="66"/>
    </location>
</feature>
<protein>
    <submittedName>
        <fullName evidence="2">MerC domain-containing protein</fullName>
    </submittedName>
</protein>
<reference evidence="2 3" key="1">
    <citation type="submission" date="2024-11" db="EMBL/GenBank/DDBJ databases">
        <authorList>
            <person name="Kaparullina E.N."/>
            <person name="Delegan Y.A."/>
            <person name="Doronina N.V."/>
        </authorList>
    </citation>
    <scope>NUCLEOTIDE SEQUENCE [LARGE SCALE GENOMIC DNA]</scope>
    <source>
        <strain evidence="2 3">7sh_L</strain>
    </source>
</reference>
<accession>A0ABW8GMS8</accession>
<comment type="caution">
    <text evidence="2">The sequence shown here is derived from an EMBL/GenBank/DDBJ whole genome shotgun (WGS) entry which is preliminary data.</text>
</comment>
<dbReference type="EMBL" id="JBIWXY010000002">
    <property type="protein sequence ID" value="MFJ5446696.1"/>
    <property type="molecule type" value="Genomic_DNA"/>
</dbReference>
<evidence type="ECO:0000313" key="3">
    <source>
        <dbReference type="Proteomes" id="UP001617669"/>
    </source>
</evidence>
<evidence type="ECO:0000313" key="2">
    <source>
        <dbReference type="EMBL" id="MFJ5446696.1"/>
    </source>
</evidence>
<dbReference type="Proteomes" id="UP001617669">
    <property type="component" value="Unassembled WGS sequence"/>
</dbReference>
<evidence type="ECO:0000256" key="1">
    <source>
        <dbReference type="SAM" id="Phobius"/>
    </source>
</evidence>
<organism evidence="2 3">
    <name type="scientific">Methylobacillus methanolivorans</name>
    <dbReference type="NCBI Taxonomy" id="1848927"/>
    <lineage>
        <taxon>Bacteria</taxon>
        <taxon>Pseudomonadati</taxon>
        <taxon>Pseudomonadota</taxon>
        <taxon>Betaproteobacteria</taxon>
        <taxon>Nitrosomonadales</taxon>
        <taxon>Methylophilaceae</taxon>
        <taxon>Methylobacillus</taxon>
    </lineage>
</organism>
<feature type="transmembrane region" description="Helical" evidence="1">
    <location>
        <begin position="78"/>
        <end position="96"/>
    </location>
</feature>
<gene>
    <name evidence="2" type="ORF">ACIKP9_10700</name>
</gene>
<keyword evidence="1" id="KW-0472">Membrane</keyword>
<feature type="transmembrane region" description="Helical" evidence="1">
    <location>
        <begin position="20"/>
        <end position="43"/>
    </location>
</feature>
<proteinExistence type="predicted"/>